<reference evidence="3 4" key="1">
    <citation type="submission" date="2019-05" db="EMBL/GenBank/DDBJ databases">
        <title>Another draft genome of Portunus trituberculatus and its Hox gene families provides insights of decapod evolution.</title>
        <authorList>
            <person name="Jeong J.-H."/>
            <person name="Song I."/>
            <person name="Kim S."/>
            <person name="Choi T."/>
            <person name="Kim D."/>
            <person name="Ryu S."/>
            <person name="Kim W."/>
        </authorList>
    </citation>
    <scope>NUCLEOTIDE SEQUENCE [LARGE SCALE GENOMIC DNA]</scope>
    <source>
        <tissue evidence="3">Muscle</tissue>
    </source>
</reference>
<organism evidence="3 4">
    <name type="scientific">Portunus trituberculatus</name>
    <name type="common">Swimming crab</name>
    <name type="synonym">Neptunus trituberculatus</name>
    <dbReference type="NCBI Taxonomy" id="210409"/>
    <lineage>
        <taxon>Eukaryota</taxon>
        <taxon>Metazoa</taxon>
        <taxon>Ecdysozoa</taxon>
        <taxon>Arthropoda</taxon>
        <taxon>Crustacea</taxon>
        <taxon>Multicrustacea</taxon>
        <taxon>Malacostraca</taxon>
        <taxon>Eumalacostraca</taxon>
        <taxon>Eucarida</taxon>
        <taxon>Decapoda</taxon>
        <taxon>Pleocyemata</taxon>
        <taxon>Brachyura</taxon>
        <taxon>Eubrachyura</taxon>
        <taxon>Portunoidea</taxon>
        <taxon>Portunidae</taxon>
        <taxon>Portuninae</taxon>
        <taxon>Portunus</taxon>
    </lineage>
</organism>
<accession>A0A5B7E0W9</accession>
<proteinExistence type="predicted"/>
<dbReference type="AlphaFoldDB" id="A0A5B7E0W9"/>
<sequence>MVVVVVLVVVVVVVVGVDHTIATSSSFFSVDLLCPAWNGVEGEKVTGKESQSYSGGMRSAIFSANKRAGAPGETTHASPHHLAHYH</sequence>
<keyword evidence="2" id="KW-0732">Signal</keyword>
<name>A0A5B7E0W9_PORTR</name>
<comment type="caution">
    <text evidence="3">The sequence shown here is derived from an EMBL/GenBank/DDBJ whole genome shotgun (WGS) entry which is preliminary data.</text>
</comment>
<evidence type="ECO:0000313" key="4">
    <source>
        <dbReference type="Proteomes" id="UP000324222"/>
    </source>
</evidence>
<evidence type="ECO:0000256" key="2">
    <source>
        <dbReference type="SAM" id="SignalP"/>
    </source>
</evidence>
<keyword evidence="4" id="KW-1185">Reference proteome</keyword>
<evidence type="ECO:0008006" key="5">
    <source>
        <dbReference type="Google" id="ProtNLM"/>
    </source>
</evidence>
<feature type="region of interest" description="Disordered" evidence="1">
    <location>
        <begin position="67"/>
        <end position="86"/>
    </location>
</feature>
<gene>
    <name evidence="3" type="ORF">E2C01_020129</name>
</gene>
<dbReference type="Proteomes" id="UP000324222">
    <property type="component" value="Unassembled WGS sequence"/>
</dbReference>
<dbReference type="EMBL" id="VSRR010001678">
    <property type="protein sequence ID" value="MPC26977.1"/>
    <property type="molecule type" value="Genomic_DNA"/>
</dbReference>
<feature type="signal peptide" evidence="2">
    <location>
        <begin position="1"/>
        <end position="16"/>
    </location>
</feature>
<protein>
    <recommendedName>
        <fullName evidence="5">Secreted protein</fullName>
    </recommendedName>
</protein>
<evidence type="ECO:0000313" key="3">
    <source>
        <dbReference type="EMBL" id="MPC26977.1"/>
    </source>
</evidence>
<evidence type="ECO:0000256" key="1">
    <source>
        <dbReference type="SAM" id="MobiDB-lite"/>
    </source>
</evidence>
<feature type="chain" id="PRO_5022856834" description="Secreted protein" evidence="2">
    <location>
        <begin position="17"/>
        <end position="86"/>
    </location>
</feature>